<comment type="similarity">
    <text evidence="3 8">Belongs to the LDH/MDH superfamily. LDH family.</text>
</comment>
<comment type="function">
    <text evidence="1">Catalyzes the reversible oxidation of malate to oxaloacetate.</text>
</comment>
<dbReference type="InterPro" id="IPR022383">
    <property type="entry name" value="Lactate/malate_DH_C"/>
</dbReference>
<dbReference type="UniPathway" id="UPA00554">
    <property type="reaction ID" value="UER00611"/>
</dbReference>
<dbReference type="PANTHER" id="PTHR43128:SF16">
    <property type="entry name" value="L-LACTATE DEHYDROGENASE"/>
    <property type="match status" value="1"/>
</dbReference>
<dbReference type="PANTHER" id="PTHR43128">
    <property type="entry name" value="L-2-HYDROXYCARBOXYLATE DEHYDROGENASE (NAD(P)(+))"/>
    <property type="match status" value="1"/>
</dbReference>
<feature type="binding site" evidence="8">
    <location>
        <position position="92"/>
    </location>
    <ligand>
        <name>substrate</name>
    </ligand>
</feature>
<dbReference type="NCBIfam" id="NF000824">
    <property type="entry name" value="PRK00066.1"/>
    <property type="match status" value="1"/>
</dbReference>
<evidence type="ECO:0000256" key="4">
    <source>
        <dbReference type="ARBA" id="ARBA00012967"/>
    </source>
</evidence>
<evidence type="ECO:0000256" key="6">
    <source>
        <dbReference type="ARBA" id="ARBA00023027"/>
    </source>
</evidence>
<dbReference type="Gene3D" id="3.40.50.720">
    <property type="entry name" value="NAD(P)-binding Rossmann-like Domain"/>
    <property type="match status" value="1"/>
</dbReference>
<feature type="active site" description="Proton acceptor" evidence="8 9">
    <location>
        <position position="179"/>
    </location>
</feature>
<evidence type="ECO:0000256" key="5">
    <source>
        <dbReference type="ARBA" id="ARBA00023002"/>
    </source>
</evidence>
<dbReference type="EMBL" id="LR590464">
    <property type="protein sequence ID" value="VTP68035.1"/>
    <property type="molecule type" value="Genomic_DNA"/>
</dbReference>
<reference evidence="13" key="2">
    <citation type="submission" date="2017-09" db="EMBL/GenBank/DDBJ databases">
        <title>FDA dAtabase for Regulatory Grade micrObial Sequences (FDA-ARGOS): Supporting development and validation of Infectious Disease Dx tests.</title>
        <authorList>
            <person name="Minogue T."/>
            <person name="Wolcott M."/>
            <person name="Wasieloski L."/>
            <person name="Aguilar W."/>
            <person name="Moore D."/>
            <person name="Tallon L.J."/>
            <person name="Sadzewicz L."/>
            <person name="Ott S."/>
            <person name="Zhao X."/>
            <person name="Nagaraj S."/>
            <person name="Vavikolanu K."/>
            <person name="Aluvathingal J."/>
            <person name="Nadendla S."/>
            <person name="Sichtig H."/>
        </authorList>
    </citation>
    <scope>NUCLEOTIDE SEQUENCE</scope>
    <source>
        <strain evidence="13">FDAARGOS_404</strain>
    </source>
</reference>
<dbReference type="PIRSF" id="PIRSF000102">
    <property type="entry name" value="Lac_mal_DH"/>
    <property type="match status" value="1"/>
</dbReference>
<dbReference type="GO" id="GO:0006089">
    <property type="term" value="P:lactate metabolic process"/>
    <property type="evidence" value="ECO:0007669"/>
    <property type="project" value="TreeGrafter"/>
</dbReference>
<dbReference type="EC" id="1.1.1.27" evidence="4 8"/>
<evidence type="ECO:0000313" key="14">
    <source>
        <dbReference type="EMBL" id="VTP68035.1"/>
    </source>
</evidence>
<dbReference type="Pfam" id="PF00056">
    <property type="entry name" value="Ldh_1_N"/>
    <property type="match status" value="1"/>
</dbReference>
<dbReference type="Proteomes" id="UP000222768">
    <property type="component" value="Unassembled WGS sequence"/>
</dbReference>
<keyword evidence="5 8" id="KW-0560">Oxidoreductase</keyword>
<comment type="function">
    <text evidence="8">Catalyzes the conversion of lactate to pyruvate.</text>
</comment>
<feature type="binding site" evidence="10">
    <location>
        <begin position="12"/>
        <end position="17"/>
    </location>
    <ligand>
        <name>NAD(+)</name>
        <dbReference type="ChEBI" id="CHEBI:57540"/>
    </ligand>
</feature>
<evidence type="ECO:0000313" key="16">
    <source>
        <dbReference type="Proteomes" id="UP000310719"/>
    </source>
</evidence>
<reference evidence="14 16" key="3">
    <citation type="submission" date="2019-05" db="EMBL/GenBank/DDBJ databases">
        <authorList>
            <consortium name="Pathogen Informatics"/>
        </authorList>
    </citation>
    <scope>NUCLEOTIDE SEQUENCE [LARGE SCALE GENOMIC DNA]</scope>
    <source>
        <strain evidence="14 16">NCTC13032</strain>
    </source>
</reference>
<evidence type="ECO:0000313" key="15">
    <source>
        <dbReference type="Proteomes" id="UP000222768"/>
    </source>
</evidence>
<feature type="binding site" evidence="8">
    <location>
        <position position="42"/>
    </location>
    <ligand>
        <name>NAD(+)</name>
        <dbReference type="ChEBI" id="CHEBI:57540"/>
    </ligand>
</feature>
<evidence type="ECO:0000256" key="1">
    <source>
        <dbReference type="ARBA" id="ARBA00003966"/>
    </source>
</evidence>
<dbReference type="GO" id="GO:0005737">
    <property type="term" value="C:cytoplasm"/>
    <property type="evidence" value="ECO:0007669"/>
    <property type="project" value="UniProtKB-SubCell"/>
</dbReference>
<comment type="pathway">
    <text evidence="2 8">Fermentation; pyruvate fermentation to lactate; (S)-lactate from pyruvate: step 1/1.</text>
</comment>
<feature type="binding site" evidence="8">
    <location>
        <begin position="152"/>
        <end position="155"/>
    </location>
    <ligand>
        <name>substrate</name>
    </ligand>
</feature>
<dbReference type="InterPro" id="IPR001557">
    <property type="entry name" value="L-lactate/malate_DH"/>
</dbReference>
<comment type="subunit">
    <text evidence="8">Homotetramer.</text>
</comment>
<dbReference type="HAMAP" id="MF_00488">
    <property type="entry name" value="Lactate_dehydrog"/>
    <property type="match status" value="1"/>
</dbReference>
<dbReference type="CDD" id="cd05291">
    <property type="entry name" value="HicDH_like"/>
    <property type="match status" value="1"/>
</dbReference>
<dbReference type="InterPro" id="IPR001236">
    <property type="entry name" value="Lactate/malate_DH_N"/>
</dbReference>
<gene>
    <name evidence="14" type="primary">ldhP</name>
    <name evidence="8" type="synonym">ldh</name>
    <name evidence="13" type="ORF">CRX53_09375</name>
    <name evidence="14" type="ORF">NCTC13032_03353</name>
</gene>
<feature type="domain" description="Lactate/malate dehydrogenase N-terminal" evidence="11">
    <location>
        <begin position="7"/>
        <end position="146"/>
    </location>
</feature>
<dbReference type="AlphaFoldDB" id="A0A4U9HVP9"/>
<dbReference type="Gene3D" id="3.90.110.10">
    <property type="entry name" value="Lactate dehydrogenase/glycoside hydrolase, family 4, C-terminal"/>
    <property type="match status" value="1"/>
</dbReference>
<organism evidence="14 16">
    <name type="scientific">Leclercia adecarboxylata</name>
    <dbReference type="NCBI Taxonomy" id="83655"/>
    <lineage>
        <taxon>Bacteria</taxon>
        <taxon>Pseudomonadati</taxon>
        <taxon>Pseudomonadota</taxon>
        <taxon>Gammaproteobacteria</taxon>
        <taxon>Enterobacterales</taxon>
        <taxon>Enterobacteriaceae</taxon>
        <taxon>Leclercia</taxon>
    </lineage>
</organism>
<accession>A0A4U9HVP9</accession>
<dbReference type="NCBIfam" id="TIGR01771">
    <property type="entry name" value="L-LDH-NAD"/>
    <property type="match status" value="1"/>
</dbReference>
<comment type="subcellular location">
    <subcellularLocation>
        <location evidence="8">Cytoplasm</location>
    </subcellularLocation>
</comment>
<feature type="domain" description="Lactate/malate dehydrogenase C-terminal" evidence="12">
    <location>
        <begin position="151"/>
        <end position="311"/>
    </location>
</feature>
<dbReference type="SUPFAM" id="SSF51735">
    <property type="entry name" value="NAD(P)-binding Rossmann-fold domains"/>
    <property type="match status" value="1"/>
</dbReference>
<evidence type="ECO:0000256" key="9">
    <source>
        <dbReference type="PIRSR" id="PIRSR000102-1"/>
    </source>
</evidence>
<feature type="binding site" evidence="8">
    <location>
        <position position="105"/>
    </location>
    <ligand>
        <name>NAD(+)</name>
        <dbReference type="ChEBI" id="CHEBI:57540"/>
    </ligand>
</feature>
<feature type="binding site" evidence="8">
    <location>
        <begin position="124"/>
        <end position="127"/>
    </location>
    <ligand>
        <name>substrate</name>
    </ligand>
</feature>
<dbReference type="GO" id="GO:0004459">
    <property type="term" value="F:L-lactate dehydrogenase (NAD+) activity"/>
    <property type="evidence" value="ECO:0007669"/>
    <property type="project" value="UniProtKB-UniRule"/>
</dbReference>
<name>A0A4U9HVP9_9ENTR</name>
<dbReference type="GO" id="GO:0006096">
    <property type="term" value="P:glycolytic process"/>
    <property type="evidence" value="ECO:0007669"/>
    <property type="project" value="UniProtKB-UniRule"/>
</dbReference>
<comment type="catalytic activity">
    <reaction evidence="7 8">
        <text>(S)-lactate + NAD(+) = pyruvate + NADH + H(+)</text>
        <dbReference type="Rhea" id="RHEA:23444"/>
        <dbReference type="ChEBI" id="CHEBI:15361"/>
        <dbReference type="ChEBI" id="CHEBI:15378"/>
        <dbReference type="ChEBI" id="CHEBI:16651"/>
        <dbReference type="ChEBI" id="CHEBI:57540"/>
        <dbReference type="ChEBI" id="CHEBI:57945"/>
        <dbReference type="EC" id="1.1.1.27"/>
    </reaction>
</comment>
<evidence type="ECO:0000313" key="13">
    <source>
        <dbReference type="EMBL" id="PHH04166.1"/>
    </source>
</evidence>
<dbReference type="PRINTS" id="PR00086">
    <property type="entry name" value="LLDHDRGNASE"/>
</dbReference>
<keyword evidence="8" id="KW-0963">Cytoplasm</keyword>
<feature type="binding site" evidence="8">
    <location>
        <position position="16"/>
    </location>
    <ligand>
        <name>NAD(+)</name>
        <dbReference type="ChEBI" id="CHEBI:57540"/>
    </ligand>
</feature>
<evidence type="ECO:0000259" key="11">
    <source>
        <dbReference type="Pfam" id="PF00056"/>
    </source>
</evidence>
<feature type="binding site" evidence="8">
    <location>
        <position position="147"/>
    </location>
    <ligand>
        <name>NAD(+)</name>
        <dbReference type="ChEBI" id="CHEBI:57540"/>
    </ligand>
</feature>
<dbReference type="RefSeq" id="WP_032618062.1">
    <property type="nucleotide sequence ID" value="NZ_CP083630.1"/>
</dbReference>
<feature type="binding site" evidence="8">
    <location>
        <begin position="122"/>
        <end position="124"/>
    </location>
    <ligand>
        <name>NAD(+)</name>
        <dbReference type="ChEBI" id="CHEBI:57540"/>
    </ligand>
</feature>
<dbReference type="InterPro" id="IPR015955">
    <property type="entry name" value="Lactate_DH/Glyco_Ohase_4_C"/>
</dbReference>
<dbReference type="Pfam" id="PF02866">
    <property type="entry name" value="Ldh_1_C"/>
    <property type="match status" value="1"/>
</dbReference>
<feature type="binding site" evidence="8">
    <location>
        <position position="232"/>
    </location>
    <ligand>
        <name>substrate</name>
    </ligand>
</feature>
<sequence>MNTKARKVMIIGAGNVGTSAAYALLNQNICEELLLVDINQPRSEGHAWDLSDAAAYMPGMMTISTREASDCADVDIAVITVSGGALKPGQTRLDELTATASIVKSIVPEMMAGGFNGIFLIATNPCDIITWQVWQLSGLPRHQVIGTGVWLDTTRLRRTLAQALDIGAQSIDAFILGEHGDTQFPVWSHSAVYGSPIADVYQRHTGQTLDFDELAERVRKQGFEIYARKGCTEYGIAATIAEICRNIFTGSHRALAISCVLEGEYGVDGVAIGVPAVLAQSGVQQIIELKLADDELQKFRHSAEVIKANIARLP</sequence>
<evidence type="ECO:0000256" key="3">
    <source>
        <dbReference type="ARBA" id="ARBA00006054"/>
    </source>
</evidence>
<dbReference type="STRING" id="83655.APT61_11495"/>
<feature type="binding site" evidence="8 10">
    <location>
        <position position="37"/>
    </location>
    <ligand>
        <name>NAD(+)</name>
        <dbReference type="ChEBI" id="CHEBI:57540"/>
    </ligand>
</feature>
<evidence type="ECO:0000256" key="2">
    <source>
        <dbReference type="ARBA" id="ARBA00004843"/>
    </source>
</evidence>
<comment type="caution">
    <text evidence="8">Lacks conserved residue(s) required for the propagation of feature annotation.</text>
</comment>
<keyword evidence="6 8" id="KW-0520">NAD</keyword>
<dbReference type="Proteomes" id="UP000310719">
    <property type="component" value="Chromosome"/>
</dbReference>
<dbReference type="EMBL" id="PDLK01000002">
    <property type="protein sequence ID" value="PHH04166.1"/>
    <property type="molecule type" value="Genomic_DNA"/>
</dbReference>
<reference evidence="15" key="1">
    <citation type="submission" date="2017-09" db="EMBL/GenBank/DDBJ databases">
        <title>FDA dAtabase for Regulatory Grade micrObial Sequences (FDA-ARGOS): Supporting development and validation of Infectious Disease Dx tests.</title>
        <authorList>
            <person name="Minogue T."/>
            <person name="Wolcott M."/>
            <person name="Wasieloski L."/>
            <person name="Aguilar W."/>
            <person name="Moore D."/>
            <person name="Tallon L."/>
            <person name="Sadzewicz L."/>
            <person name="Ott S."/>
            <person name="Zhao X."/>
            <person name="Nagaraj S."/>
            <person name="Vavikolanu K."/>
            <person name="Aluvathingal J."/>
            <person name="Nadendla S."/>
            <person name="Sichtig H."/>
        </authorList>
    </citation>
    <scope>NUCLEOTIDE SEQUENCE [LARGE SCALE GENOMIC DNA]</scope>
    <source>
        <strain evidence="15">FDAARGOS_404</strain>
    </source>
</reference>
<evidence type="ECO:0000259" key="12">
    <source>
        <dbReference type="Pfam" id="PF02866"/>
    </source>
</evidence>
<evidence type="ECO:0000256" key="8">
    <source>
        <dbReference type="HAMAP-Rule" id="MF_00488"/>
    </source>
</evidence>
<evidence type="ECO:0000256" key="10">
    <source>
        <dbReference type="PIRSR" id="PIRSR000102-3"/>
    </source>
</evidence>
<dbReference type="SUPFAM" id="SSF56327">
    <property type="entry name" value="LDH C-terminal domain-like"/>
    <property type="match status" value="1"/>
</dbReference>
<evidence type="ECO:0000256" key="7">
    <source>
        <dbReference type="ARBA" id="ARBA00049258"/>
    </source>
</evidence>
<protein>
    <recommendedName>
        <fullName evidence="4 8">L-lactate dehydrogenase</fullName>
        <shortName evidence="8">L-LDH</shortName>
        <ecNumber evidence="4 8">1.1.1.27</ecNumber>
    </recommendedName>
</protein>
<dbReference type="PROSITE" id="PS00064">
    <property type="entry name" value="L_LDH"/>
    <property type="match status" value="1"/>
</dbReference>
<dbReference type="InterPro" id="IPR036291">
    <property type="entry name" value="NAD(P)-bd_dom_sf"/>
</dbReference>
<dbReference type="InterPro" id="IPR018177">
    <property type="entry name" value="L-lactate_DH_AS"/>
</dbReference>
<proteinExistence type="inferred from homology"/>
<dbReference type="InterPro" id="IPR011304">
    <property type="entry name" value="L-lactate_DH"/>
</dbReference>